<dbReference type="GO" id="GO:0005739">
    <property type="term" value="C:mitochondrion"/>
    <property type="evidence" value="ECO:0007669"/>
    <property type="project" value="TreeGrafter"/>
</dbReference>
<dbReference type="PROSITE" id="PS01278">
    <property type="entry name" value="MTTASE_RADICAL"/>
    <property type="match status" value="1"/>
</dbReference>
<dbReference type="GO" id="GO:0005829">
    <property type="term" value="C:cytosol"/>
    <property type="evidence" value="ECO:0007669"/>
    <property type="project" value="TreeGrafter"/>
</dbReference>
<dbReference type="VEuPathDB" id="VectorBase:RSAN_033184"/>
<dbReference type="GO" id="GO:0060255">
    <property type="term" value="P:regulation of macromolecule metabolic process"/>
    <property type="evidence" value="ECO:0007669"/>
    <property type="project" value="UniProtKB-ARBA"/>
</dbReference>
<dbReference type="GO" id="GO:0080090">
    <property type="term" value="P:regulation of primary metabolic process"/>
    <property type="evidence" value="ECO:0007669"/>
    <property type="project" value="UniProtKB-ARBA"/>
</dbReference>
<gene>
    <name evidence="13" type="ORF">HPB52_018955</name>
</gene>
<sequence length="823" mass="92484">MLSEQLLFSRVLCQLRRNVPVCRRLCNSAPRELDPSVKERISRGPSLEHFIANTANSDAETERPRSAEQFQHPYVAADEVRAKGKKVHFETYGCQMNVNDTEVAWSLLKEAGFVRTDSASEADVVLIMTCAIREGAEGKIWSRINQLKHLRKLRHAERRGPLQIGILGCMAERLKEKLIEKEKAVDIVAGPDSYRDLPRLLTLAHSGQVGVNVQLSLDETYADVVPVRLNENSKSAFVSIMRGCNNMCSYCIVPFTRGRERSRPLASILDEVRALSDQGVKEVTLLGQNVNSYRDTSAESQALIERSKDGPEILSRGFRTVYKLPVGGLRFADLLDRVSQVDKEMRIRFTSPHPKDFPDEVLEVIRDRDNICKQIHLPAQSGNNAILERMRRGYTREAYLELVDRIRDVLPNVALSSDFICGFCGETEEAHEDTMSLVDQVKYSVAYVFPYSLREGSSTSSAVKRKLLETSGKSRVSGQPASSALKRTVKKEKESSEDESSDEEGTKYMTDKEKSLKQIIEEFKGADVMALQDALVTCKWDVCETRAYLQENPPRRMAPNPYRNAQFNIFPSSSSRDVDSDSEEEREPTPQEAVTTRNEPSTKNATRSVPEPQASADPDTCCSPTCCSQRTVELVPVSEMKVEVVSDEEEQIDGDVHGMTSDTDESDEETHRAPVKVEPCIDERNEEVKCALVKVEPRICMGFLNNASSDELVTVPICRPKLEAVEENGPDETWKTVTNQQVPEDVAERNDDGEEFILPTEDFPEHPSSSVEEKQINPGDFVAVEIKENSSKVLMAASLYATALQHRMSNDRQRTRLRRVQPL</sequence>
<reference evidence="13" key="1">
    <citation type="journal article" date="2020" name="Cell">
        <title>Large-Scale Comparative Analyses of Tick Genomes Elucidate Their Genetic Diversity and Vector Capacities.</title>
        <authorList>
            <consortium name="Tick Genome and Microbiome Consortium (TIGMIC)"/>
            <person name="Jia N."/>
            <person name="Wang J."/>
            <person name="Shi W."/>
            <person name="Du L."/>
            <person name="Sun Y."/>
            <person name="Zhan W."/>
            <person name="Jiang J.F."/>
            <person name="Wang Q."/>
            <person name="Zhang B."/>
            <person name="Ji P."/>
            <person name="Bell-Sakyi L."/>
            <person name="Cui X.M."/>
            <person name="Yuan T.T."/>
            <person name="Jiang B.G."/>
            <person name="Yang W.F."/>
            <person name="Lam T.T."/>
            <person name="Chang Q.C."/>
            <person name="Ding S.J."/>
            <person name="Wang X.J."/>
            <person name="Zhu J.G."/>
            <person name="Ruan X.D."/>
            <person name="Zhao L."/>
            <person name="Wei J.T."/>
            <person name="Ye R.Z."/>
            <person name="Que T.C."/>
            <person name="Du C.H."/>
            <person name="Zhou Y.H."/>
            <person name="Cheng J.X."/>
            <person name="Dai P.F."/>
            <person name="Guo W.B."/>
            <person name="Han X.H."/>
            <person name="Huang E.J."/>
            <person name="Li L.F."/>
            <person name="Wei W."/>
            <person name="Gao Y.C."/>
            <person name="Liu J.Z."/>
            <person name="Shao H.Z."/>
            <person name="Wang X."/>
            <person name="Wang C.C."/>
            <person name="Yang T.C."/>
            <person name="Huo Q.B."/>
            <person name="Li W."/>
            <person name="Chen H.Y."/>
            <person name="Chen S.E."/>
            <person name="Zhou L.G."/>
            <person name="Ni X.B."/>
            <person name="Tian J.H."/>
            <person name="Sheng Y."/>
            <person name="Liu T."/>
            <person name="Pan Y.S."/>
            <person name="Xia L.Y."/>
            <person name="Li J."/>
            <person name="Zhao F."/>
            <person name="Cao W.C."/>
        </authorList>
    </citation>
    <scope>NUCLEOTIDE SEQUENCE</scope>
    <source>
        <strain evidence="13">Rsan-2018</strain>
    </source>
</reference>
<feature type="region of interest" description="Disordered" evidence="10">
    <location>
        <begin position="647"/>
        <end position="673"/>
    </location>
</feature>
<dbReference type="Pfam" id="PF04055">
    <property type="entry name" value="Radical_SAM"/>
    <property type="match status" value="1"/>
</dbReference>
<evidence type="ECO:0000256" key="6">
    <source>
        <dbReference type="ARBA" id="ARBA00023004"/>
    </source>
</evidence>
<keyword evidence="14" id="KW-1185">Reference proteome</keyword>
<dbReference type="GO" id="GO:0035597">
    <property type="term" value="F:tRNA-2-methylthio-N(6)-dimethylallyladenosine(37) synthase activity"/>
    <property type="evidence" value="ECO:0007669"/>
    <property type="project" value="TreeGrafter"/>
</dbReference>
<evidence type="ECO:0000259" key="11">
    <source>
        <dbReference type="PROSITE" id="PS51449"/>
    </source>
</evidence>
<dbReference type="GO" id="GO:0051539">
    <property type="term" value="F:4 iron, 4 sulfur cluster binding"/>
    <property type="evidence" value="ECO:0007669"/>
    <property type="project" value="UniProtKB-KW"/>
</dbReference>
<keyword evidence="3" id="KW-0004">4Fe-4S</keyword>
<dbReference type="NCBIfam" id="TIGR00089">
    <property type="entry name" value="MiaB/RimO family radical SAM methylthiotransferase"/>
    <property type="match status" value="1"/>
</dbReference>
<dbReference type="SFLD" id="SFLDG01082">
    <property type="entry name" value="B12-binding_domain_containing"/>
    <property type="match status" value="1"/>
</dbReference>
<evidence type="ECO:0000256" key="9">
    <source>
        <dbReference type="ARBA" id="ARBA00074452"/>
    </source>
</evidence>
<evidence type="ECO:0000256" key="10">
    <source>
        <dbReference type="SAM" id="MobiDB-lite"/>
    </source>
</evidence>
<dbReference type="InterPro" id="IPR007197">
    <property type="entry name" value="rSAM"/>
</dbReference>
<feature type="domain" description="Radical SAM core" evidence="12">
    <location>
        <begin position="230"/>
        <end position="487"/>
    </location>
</feature>
<evidence type="ECO:0000256" key="7">
    <source>
        <dbReference type="ARBA" id="ARBA00023014"/>
    </source>
</evidence>
<dbReference type="SFLD" id="SFLDS00029">
    <property type="entry name" value="Radical_SAM"/>
    <property type="match status" value="1"/>
</dbReference>
<dbReference type="InterPro" id="IPR023404">
    <property type="entry name" value="rSAM_horseshoe"/>
</dbReference>
<comment type="function">
    <text evidence="8">Potential regulator of CDK5 activity.</text>
</comment>
<dbReference type="EMBL" id="JABSTV010001252">
    <property type="protein sequence ID" value="KAH7948171.1"/>
    <property type="molecule type" value="Genomic_DNA"/>
</dbReference>
<evidence type="ECO:0000259" key="12">
    <source>
        <dbReference type="PROSITE" id="PS51918"/>
    </source>
</evidence>
<proteinExistence type="inferred from homology"/>
<keyword evidence="4" id="KW-0949">S-adenosyl-L-methionine</keyword>
<feature type="region of interest" description="Disordered" evidence="10">
    <location>
        <begin position="470"/>
        <end position="510"/>
    </location>
</feature>
<feature type="region of interest" description="Disordered" evidence="10">
    <location>
        <begin position="552"/>
        <end position="622"/>
    </location>
</feature>
<dbReference type="PROSITE" id="PS51918">
    <property type="entry name" value="RADICAL_SAM"/>
    <property type="match status" value="1"/>
</dbReference>
<dbReference type="InterPro" id="IPR006638">
    <property type="entry name" value="Elp3/MiaA/NifB-like_rSAM"/>
</dbReference>
<dbReference type="SFLD" id="SFLDG01061">
    <property type="entry name" value="methylthiotransferase"/>
    <property type="match status" value="1"/>
</dbReference>
<organism evidence="13 14">
    <name type="scientific">Rhipicephalus sanguineus</name>
    <name type="common">Brown dog tick</name>
    <name type="synonym">Ixodes sanguineus</name>
    <dbReference type="NCBI Taxonomy" id="34632"/>
    <lineage>
        <taxon>Eukaryota</taxon>
        <taxon>Metazoa</taxon>
        <taxon>Ecdysozoa</taxon>
        <taxon>Arthropoda</taxon>
        <taxon>Chelicerata</taxon>
        <taxon>Arachnida</taxon>
        <taxon>Acari</taxon>
        <taxon>Parasitiformes</taxon>
        <taxon>Ixodida</taxon>
        <taxon>Ixodoidea</taxon>
        <taxon>Ixodidae</taxon>
        <taxon>Rhipicephalinae</taxon>
        <taxon>Rhipicephalus</taxon>
        <taxon>Rhipicephalus</taxon>
    </lineage>
</organism>
<dbReference type="Gene3D" id="3.40.50.12160">
    <property type="entry name" value="Methylthiotransferase, N-terminal domain"/>
    <property type="match status" value="1"/>
</dbReference>
<dbReference type="InterPro" id="IPR038135">
    <property type="entry name" value="Methylthiotransferase_N_sf"/>
</dbReference>
<dbReference type="InterPro" id="IPR020612">
    <property type="entry name" value="Methylthiotransferase_CS"/>
</dbReference>
<feature type="compositionally biased region" description="Polar residues" evidence="10">
    <location>
        <begin position="592"/>
        <end position="607"/>
    </location>
</feature>
<dbReference type="SMART" id="SM00729">
    <property type="entry name" value="Elp3"/>
    <property type="match status" value="1"/>
</dbReference>
<evidence type="ECO:0000256" key="5">
    <source>
        <dbReference type="ARBA" id="ARBA00022723"/>
    </source>
</evidence>
<dbReference type="PANTHER" id="PTHR43020">
    <property type="entry name" value="CDK5 REGULATORY SUBUNIT-ASSOCIATED PROTEIN 1"/>
    <property type="match status" value="1"/>
</dbReference>
<feature type="domain" description="MTTase N-terminal" evidence="11">
    <location>
        <begin position="85"/>
        <end position="206"/>
    </location>
</feature>
<reference evidence="13" key="2">
    <citation type="submission" date="2021-09" db="EMBL/GenBank/DDBJ databases">
        <authorList>
            <person name="Jia N."/>
            <person name="Wang J."/>
            <person name="Shi W."/>
            <person name="Du L."/>
            <person name="Sun Y."/>
            <person name="Zhan W."/>
            <person name="Jiang J."/>
            <person name="Wang Q."/>
            <person name="Zhang B."/>
            <person name="Ji P."/>
            <person name="Sakyi L.B."/>
            <person name="Cui X."/>
            <person name="Yuan T."/>
            <person name="Jiang B."/>
            <person name="Yang W."/>
            <person name="Lam T.T.-Y."/>
            <person name="Chang Q."/>
            <person name="Ding S."/>
            <person name="Wang X."/>
            <person name="Zhu J."/>
            <person name="Ruan X."/>
            <person name="Zhao L."/>
            <person name="Wei J."/>
            <person name="Que T."/>
            <person name="Du C."/>
            <person name="Cheng J."/>
            <person name="Dai P."/>
            <person name="Han X."/>
            <person name="Huang E."/>
            <person name="Gao Y."/>
            <person name="Liu J."/>
            <person name="Shao H."/>
            <person name="Ye R."/>
            <person name="Li L."/>
            <person name="Wei W."/>
            <person name="Wang X."/>
            <person name="Wang C."/>
            <person name="Huo Q."/>
            <person name="Li W."/>
            <person name="Guo W."/>
            <person name="Chen H."/>
            <person name="Chen S."/>
            <person name="Zhou L."/>
            <person name="Zhou L."/>
            <person name="Ni X."/>
            <person name="Tian J."/>
            <person name="Zhou Y."/>
            <person name="Sheng Y."/>
            <person name="Liu T."/>
            <person name="Pan Y."/>
            <person name="Xia L."/>
            <person name="Li J."/>
            <person name="Zhao F."/>
            <person name="Cao W."/>
        </authorList>
    </citation>
    <scope>NUCLEOTIDE SEQUENCE</scope>
    <source>
        <strain evidence="13">Rsan-2018</strain>
        <tissue evidence="13">Larvae</tissue>
    </source>
</reference>
<evidence type="ECO:0000256" key="4">
    <source>
        <dbReference type="ARBA" id="ARBA00022691"/>
    </source>
</evidence>
<dbReference type="Gene3D" id="3.80.30.20">
    <property type="entry name" value="tm_1862 like domain"/>
    <property type="match status" value="1"/>
</dbReference>
<dbReference type="FunFam" id="3.40.50.12160:FF:000003">
    <property type="entry name" value="CDK5 regulatory subunit-associated protein 1"/>
    <property type="match status" value="1"/>
</dbReference>
<feature type="compositionally biased region" description="Polar residues" evidence="10">
    <location>
        <begin position="471"/>
        <end position="482"/>
    </location>
</feature>
<protein>
    <recommendedName>
        <fullName evidence="9">CDK5RAP1-like protein</fullName>
    </recommendedName>
</protein>
<dbReference type="GO" id="GO:0046872">
    <property type="term" value="F:metal ion binding"/>
    <property type="evidence" value="ECO:0007669"/>
    <property type="project" value="UniProtKB-KW"/>
</dbReference>
<accession>A0A9D4PNI1</accession>
<dbReference type="VEuPathDB" id="VectorBase:RSAN_052335"/>
<evidence type="ECO:0000256" key="3">
    <source>
        <dbReference type="ARBA" id="ARBA00022485"/>
    </source>
</evidence>
<dbReference type="Proteomes" id="UP000821837">
    <property type="component" value="Chromosome 6"/>
</dbReference>
<evidence type="ECO:0000313" key="14">
    <source>
        <dbReference type="Proteomes" id="UP000821837"/>
    </source>
</evidence>
<dbReference type="Pfam" id="PF00919">
    <property type="entry name" value="UPF0004"/>
    <property type="match status" value="1"/>
</dbReference>
<comment type="cofactor">
    <cofactor evidence="1">
        <name>[4Fe-4S] cluster</name>
        <dbReference type="ChEBI" id="CHEBI:49883"/>
    </cofactor>
</comment>
<comment type="similarity">
    <text evidence="2">Belongs to the methylthiotransferase family. MiaB subfamily.</text>
</comment>
<dbReference type="InterPro" id="IPR005839">
    <property type="entry name" value="Methylthiotransferase"/>
</dbReference>
<dbReference type="InterPro" id="IPR006463">
    <property type="entry name" value="MiaB_methiolase"/>
</dbReference>
<evidence type="ECO:0000313" key="13">
    <source>
        <dbReference type="EMBL" id="KAH7948171.1"/>
    </source>
</evidence>
<dbReference type="SFLD" id="SFLDF00273">
    <property type="entry name" value="(dimethylallyl)adenosine_tRNA"/>
    <property type="match status" value="1"/>
</dbReference>
<comment type="caution">
    <text evidence="13">The sequence shown here is derived from an EMBL/GenBank/DDBJ whole genome shotgun (WGS) entry which is preliminary data.</text>
</comment>
<dbReference type="AlphaFoldDB" id="A0A9D4PNI1"/>
<dbReference type="InterPro" id="IPR058240">
    <property type="entry name" value="rSAM_sf"/>
</dbReference>
<dbReference type="InterPro" id="IPR013848">
    <property type="entry name" value="Methylthiotransferase_N"/>
</dbReference>
<keyword evidence="6" id="KW-0408">Iron</keyword>
<dbReference type="SFLD" id="SFLDF00413">
    <property type="entry name" value="CDK5RAP1"/>
    <property type="match status" value="1"/>
</dbReference>
<dbReference type="FunFam" id="3.80.30.20:FF:000003">
    <property type="entry name" value="CDK5 regulatory subunit-associated protein 1"/>
    <property type="match status" value="1"/>
</dbReference>
<evidence type="ECO:0000256" key="2">
    <source>
        <dbReference type="ARBA" id="ARBA00009815"/>
    </source>
</evidence>
<keyword evidence="5" id="KW-0479">Metal-binding</keyword>
<dbReference type="PROSITE" id="PS51449">
    <property type="entry name" value="MTTASE_N"/>
    <property type="match status" value="1"/>
</dbReference>
<dbReference type="SUPFAM" id="SSF102114">
    <property type="entry name" value="Radical SAM enzymes"/>
    <property type="match status" value="1"/>
</dbReference>
<evidence type="ECO:0000256" key="1">
    <source>
        <dbReference type="ARBA" id="ARBA00001966"/>
    </source>
</evidence>
<evidence type="ECO:0000256" key="8">
    <source>
        <dbReference type="ARBA" id="ARBA00053923"/>
    </source>
</evidence>
<name>A0A9D4PNI1_RHISA</name>
<keyword evidence="7" id="KW-0411">Iron-sulfur</keyword>
<dbReference type="PANTHER" id="PTHR43020:SF2">
    <property type="entry name" value="MITOCHONDRIAL TRNA METHYLTHIOTRANSFERASE CDK5RAP1"/>
    <property type="match status" value="1"/>
</dbReference>